<dbReference type="Proteomes" id="UP001328107">
    <property type="component" value="Unassembled WGS sequence"/>
</dbReference>
<name>A0AAN4ZDK7_9BILA</name>
<sequence>QFLPLSDQSRCHSVLLLQQSHSSSQMTLEGGQRLHSLCLGDLLDLGECPALGEHDRHDGEGDPILLRLDVQTHQFIHFVQLGMDVQPVVGS</sequence>
<organism evidence="1 2">
    <name type="scientific">Pristionchus mayeri</name>
    <dbReference type="NCBI Taxonomy" id="1317129"/>
    <lineage>
        <taxon>Eukaryota</taxon>
        <taxon>Metazoa</taxon>
        <taxon>Ecdysozoa</taxon>
        <taxon>Nematoda</taxon>
        <taxon>Chromadorea</taxon>
        <taxon>Rhabditida</taxon>
        <taxon>Rhabditina</taxon>
        <taxon>Diplogasteromorpha</taxon>
        <taxon>Diplogasteroidea</taxon>
        <taxon>Neodiplogasteridae</taxon>
        <taxon>Pristionchus</taxon>
    </lineage>
</organism>
<dbReference type="AlphaFoldDB" id="A0AAN4ZDK7"/>
<comment type="caution">
    <text evidence="1">The sequence shown here is derived from an EMBL/GenBank/DDBJ whole genome shotgun (WGS) entry which is preliminary data.</text>
</comment>
<feature type="non-terminal residue" evidence="1">
    <location>
        <position position="1"/>
    </location>
</feature>
<evidence type="ECO:0000313" key="1">
    <source>
        <dbReference type="EMBL" id="GMR35802.1"/>
    </source>
</evidence>
<dbReference type="EMBL" id="BTRK01000002">
    <property type="protein sequence ID" value="GMR35802.1"/>
    <property type="molecule type" value="Genomic_DNA"/>
</dbReference>
<feature type="non-terminal residue" evidence="1">
    <location>
        <position position="91"/>
    </location>
</feature>
<protein>
    <submittedName>
        <fullName evidence="1">Uncharacterized protein</fullName>
    </submittedName>
</protein>
<keyword evidence="2" id="KW-1185">Reference proteome</keyword>
<accession>A0AAN4ZDK7</accession>
<evidence type="ECO:0000313" key="2">
    <source>
        <dbReference type="Proteomes" id="UP001328107"/>
    </source>
</evidence>
<gene>
    <name evidence="1" type="ORF">PMAYCL1PPCAC_05997</name>
</gene>
<proteinExistence type="predicted"/>
<reference evidence="2" key="1">
    <citation type="submission" date="2022-10" db="EMBL/GenBank/DDBJ databases">
        <title>Genome assembly of Pristionchus species.</title>
        <authorList>
            <person name="Yoshida K."/>
            <person name="Sommer R.J."/>
        </authorList>
    </citation>
    <scope>NUCLEOTIDE SEQUENCE [LARGE SCALE GENOMIC DNA]</scope>
    <source>
        <strain evidence="2">RS5460</strain>
    </source>
</reference>